<organism evidence="3 4">
    <name type="scientific">Cryobacterium zongtaii</name>
    <dbReference type="NCBI Taxonomy" id="1259217"/>
    <lineage>
        <taxon>Bacteria</taxon>
        <taxon>Bacillati</taxon>
        <taxon>Actinomycetota</taxon>
        <taxon>Actinomycetes</taxon>
        <taxon>Micrococcales</taxon>
        <taxon>Microbacteriaceae</taxon>
        <taxon>Cryobacterium</taxon>
    </lineage>
</organism>
<dbReference type="AlphaFoldDB" id="A0A2S3ZAR8"/>
<sequence>MWLLRGGRGSHTPAFAEDVGLGGTNVRGMTEQTSSPRRTVLSGGILVTGASGTVGRAVVDALAEAGQTVIAGMRDPRGWIAEGARRASGTAAGQQPAGPGTARIGTARPGSKPLRAPNQKPARNPAHKPGGLPTSPPPGRTVGAADASAAATGTTGGGGAIVRAFDFADRSTWARALAGVDRVFLLVPPTIGTVGRTLIPFIDQAMEESGVRQIVFLSAPGVRFDTRSPHHVVEQYLKRTRTPHTILRPNVLMQTLSTLYRDDIRLRSEIVLPAGGARVAFVDAADVGRCAARVLTEPGHLGKSYSLAGEESLSFPQVAESLTEVLGRPIRYTATTEAEFAELAAKQGVTGPDIAAQASWYRAARRRLTALPNRGIRRLTGRPATTLRGFIEDHRQTWL</sequence>
<dbReference type="InterPro" id="IPR036291">
    <property type="entry name" value="NAD(P)-bd_dom_sf"/>
</dbReference>
<evidence type="ECO:0000313" key="4">
    <source>
        <dbReference type="Proteomes" id="UP000237340"/>
    </source>
</evidence>
<dbReference type="PANTHER" id="PTHR43162">
    <property type="match status" value="1"/>
</dbReference>
<feature type="compositionally biased region" description="Low complexity" evidence="1">
    <location>
        <begin position="89"/>
        <end position="102"/>
    </location>
</feature>
<name>A0A2S3ZAR8_9MICO</name>
<feature type="domain" description="NmrA-like" evidence="2">
    <location>
        <begin position="159"/>
        <end position="343"/>
    </location>
</feature>
<dbReference type="Gene3D" id="3.40.50.720">
    <property type="entry name" value="NAD(P)-binding Rossmann-like Domain"/>
    <property type="match status" value="2"/>
</dbReference>
<feature type="compositionally biased region" description="Low complexity" evidence="1">
    <location>
        <begin position="140"/>
        <end position="153"/>
    </location>
</feature>
<feature type="region of interest" description="Disordered" evidence="1">
    <location>
        <begin position="84"/>
        <end position="155"/>
    </location>
</feature>
<dbReference type="Gene3D" id="3.90.25.10">
    <property type="entry name" value="UDP-galactose 4-epimerase, domain 1"/>
    <property type="match status" value="1"/>
</dbReference>
<evidence type="ECO:0000256" key="1">
    <source>
        <dbReference type="SAM" id="MobiDB-lite"/>
    </source>
</evidence>
<proteinExistence type="predicted"/>
<dbReference type="Proteomes" id="UP000237340">
    <property type="component" value="Unassembled WGS sequence"/>
</dbReference>
<gene>
    <name evidence="3" type="ORF">C3B61_17725</name>
</gene>
<evidence type="ECO:0000259" key="2">
    <source>
        <dbReference type="Pfam" id="PF05368"/>
    </source>
</evidence>
<reference evidence="3 4" key="1">
    <citation type="submission" date="2018-01" db="EMBL/GenBank/DDBJ databases">
        <title>Cryobacterium sp. nov., from glaciers in China.</title>
        <authorList>
            <person name="Liu Q."/>
            <person name="Xin Y.-H."/>
        </authorList>
    </citation>
    <scope>NUCLEOTIDE SEQUENCE [LARGE SCALE GENOMIC DNA]</scope>
    <source>
        <strain evidence="3 4">TMN-42</strain>
    </source>
</reference>
<dbReference type="SUPFAM" id="SSF51735">
    <property type="entry name" value="NAD(P)-binding Rossmann-fold domains"/>
    <property type="match status" value="2"/>
</dbReference>
<dbReference type="InterPro" id="IPR008030">
    <property type="entry name" value="NmrA-like"/>
</dbReference>
<comment type="caution">
    <text evidence="3">The sequence shown here is derived from an EMBL/GenBank/DDBJ whole genome shotgun (WGS) entry which is preliminary data.</text>
</comment>
<dbReference type="PANTHER" id="PTHR43162:SF1">
    <property type="entry name" value="PRESTALK A DIFFERENTIATION PROTEIN A"/>
    <property type="match status" value="1"/>
</dbReference>
<evidence type="ECO:0000313" key="3">
    <source>
        <dbReference type="EMBL" id="POH62673.1"/>
    </source>
</evidence>
<accession>A0A2S3ZAR8</accession>
<dbReference type="Pfam" id="PF05368">
    <property type="entry name" value="NmrA"/>
    <property type="match status" value="1"/>
</dbReference>
<keyword evidence="4" id="KW-1185">Reference proteome</keyword>
<dbReference type="InterPro" id="IPR051604">
    <property type="entry name" value="Ergot_Alk_Oxidoreductase"/>
</dbReference>
<dbReference type="EMBL" id="PPXD01000026">
    <property type="protein sequence ID" value="POH62673.1"/>
    <property type="molecule type" value="Genomic_DNA"/>
</dbReference>
<protein>
    <recommendedName>
        <fullName evidence="2">NmrA-like domain-containing protein</fullName>
    </recommendedName>
</protein>